<feature type="transmembrane region" description="Helical" evidence="9">
    <location>
        <begin position="246"/>
        <end position="264"/>
    </location>
</feature>
<dbReference type="EMBL" id="JBFCZG010000002">
    <property type="protein sequence ID" value="KAL3425714.1"/>
    <property type="molecule type" value="Genomic_DNA"/>
</dbReference>
<evidence type="ECO:0000256" key="8">
    <source>
        <dbReference type="SAM" id="MobiDB-lite"/>
    </source>
</evidence>
<feature type="transmembrane region" description="Helical" evidence="9">
    <location>
        <begin position="186"/>
        <end position="204"/>
    </location>
</feature>
<protein>
    <submittedName>
        <fullName evidence="11">Triose-phosphate transporter</fullName>
    </submittedName>
</protein>
<evidence type="ECO:0000256" key="1">
    <source>
        <dbReference type="ARBA" id="ARBA00003420"/>
    </source>
</evidence>
<keyword evidence="6 9" id="KW-1133">Transmembrane helix</keyword>
<reference evidence="11 12" key="1">
    <citation type="submission" date="2024-06" db="EMBL/GenBank/DDBJ databases">
        <title>Complete genome of Phlyctema vagabunda strain 19-DSS-EL-015.</title>
        <authorList>
            <person name="Fiorenzani C."/>
        </authorList>
    </citation>
    <scope>NUCLEOTIDE SEQUENCE [LARGE SCALE GENOMIC DNA]</scope>
    <source>
        <strain evidence="11 12">19-DSS-EL-015</strain>
    </source>
</reference>
<feature type="transmembrane region" description="Helical" evidence="9">
    <location>
        <begin position="210"/>
        <end position="234"/>
    </location>
</feature>
<dbReference type="Pfam" id="PF03151">
    <property type="entry name" value="TPT"/>
    <property type="match status" value="1"/>
</dbReference>
<dbReference type="InterPro" id="IPR050186">
    <property type="entry name" value="TPT_transporter"/>
</dbReference>
<comment type="caution">
    <text evidence="11">The sequence shown here is derived from an EMBL/GenBank/DDBJ whole genome shotgun (WGS) entry which is preliminary data.</text>
</comment>
<feature type="domain" description="Sugar phosphate transporter" evidence="10">
    <location>
        <begin position="72"/>
        <end position="353"/>
    </location>
</feature>
<dbReference type="Proteomes" id="UP001629113">
    <property type="component" value="Unassembled WGS sequence"/>
</dbReference>
<keyword evidence="5 9" id="KW-0812">Transmembrane</keyword>
<comment type="similarity">
    <text evidence="3">Belongs to the TPT transporter family. SLC35D subfamily.</text>
</comment>
<evidence type="ECO:0000313" key="11">
    <source>
        <dbReference type="EMBL" id="KAL3425714.1"/>
    </source>
</evidence>
<keyword evidence="12" id="KW-1185">Reference proteome</keyword>
<evidence type="ECO:0000256" key="7">
    <source>
        <dbReference type="ARBA" id="ARBA00023136"/>
    </source>
</evidence>
<evidence type="ECO:0000256" key="4">
    <source>
        <dbReference type="ARBA" id="ARBA00011182"/>
    </source>
</evidence>
<keyword evidence="7 9" id="KW-0472">Membrane</keyword>
<sequence length="380" mass="41916">MLPFRRNQGVAGGERPATPYNTRSNTPEPLLINKHRRNIANIEEQVPLNIGEAAAIQNMGDEARFTVVGKLAIYLVLSVAVTLFNKSILITYPYPWILTCFHSVATALGTRLLAHVGDYLTPVEISQVQPDSFSMIAFAFLYTLNIAASNTSLGLTSVTIDQTVRAAIPVLTALIYATFYKRFRSAATYFTLLMLLMGAFTATYEALNISVLGFCFVLFGAQLAAWKAVIAYQMQVTGLNIRPLDIVRAVAPLSALYAFFFAYMNGEVDHFIVQEISGGHLTESGATFILLNSALAFVLNWASFSANVSAGPLAVAVLGNIKHIVTITIALAVFQHESGVIRWSGVLIMFFAAIHYIWLEHDRRDEILPFYNEQRDFNGK</sequence>
<dbReference type="PANTHER" id="PTHR11132">
    <property type="entry name" value="SOLUTE CARRIER FAMILY 35"/>
    <property type="match status" value="1"/>
</dbReference>
<dbReference type="InterPro" id="IPR004853">
    <property type="entry name" value="Sugar_P_trans_dom"/>
</dbReference>
<comment type="subunit">
    <text evidence="4">Homooligomer.</text>
</comment>
<feature type="transmembrane region" description="Helical" evidence="9">
    <location>
        <begin position="340"/>
        <end position="359"/>
    </location>
</feature>
<organism evidence="11 12">
    <name type="scientific">Phlyctema vagabunda</name>
    <dbReference type="NCBI Taxonomy" id="108571"/>
    <lineage>
        <taxon>Eukaryota</taxon>
        <taxon>Fungi</taxon>
        <taxon>Dikarya</taxon>
        <taxon>Ascomycota</taxon>
        <taxon>Pezizomycotina</taxon>
        <taxon>Leotiomycetes</taxon>
        <taxon>Helotiales</taxon>
        <taxon>Dermateaceae</taxon>
        <taxon>Phlyctema</taxon>
    </lineage>
</organism>
<gene>
    <name evidence="11" type="ORF">PVAG01_02505</name>
</gene>
<feature type="region of interest" description="Disordered" evidence="8">
    <location>
        <begin position="1"/>
        <end position="27"/>
    </location>
</feature>
<evidence type="ECO:0000256" key="6">
    <source>
        <dbReference type="ARBA" id="ARBA00022989"/>
    </source>
</evidence>
<proteinExistence type="inferred from homology"/>
<evidence type="ECO:0000256" key="3">
    <source>
        <dbReference type="ARBA" id="ARBA00010425"/>
    </source>
</evidence>
<name>A0ABR4PQS6_9HELO</name>
<comment type="subcellular location">
    <subcellularLocation>
        <location evidence="2">Endoplasmic reticulum membrane</location>
        <topology evidence="2">Multi-pass membrane protein</topology>
    </subcellularLocation>
</comment>
<evidence type="ECO:0000259" key="10">
    <source>
        <dbReference type="Pfam" id="PF03151"/>
    </source>
</evidence>
<evidence type="ECO:0000313" key="12">
    <source>
        <dbReference type="Proteomes" id="UP001629113"/>
    </source>
</evidence>
<evidence type="ECO:0000256" key="9">
    <source>
        <dbReference type="SAM" id="Phobius"/>
    </source>
</evidence>
<feature type="transmembrane region" description="Helical" evidence="9">
    <location>
        <begin position="135"/>
        <end position="156"/>
    </location>
</feature>
<accession>A0ABR4PQS6</accession>
<comment type="function">
    <text evidence="1">Involved in the import of GDP-mannose from the cytoplasm into the Golgi lumen.</text>
</comment>
<feature type="transmembrane region" description="Helical" evidence="9">
    <location>
        <begin position="71"/>
        <end position="90"/>
    </location>
</feature>
<feature type="transmembrane region" description="Helical" evidence="9">
    <location>
        <begin position="284"/>
        <end position="301"/>
    </location>
</feature>
<evidence type="ECO:0000256" key="2">
    <source>
        <dbReference type="ARBA" id="ARBA00004477"/>
    </source>
</evidence>
<feature type="transmembrane region" description="Helical" evidence="9">
    <location>
        <begin position="313"/>
        <end position="334"/>
    </location>
</feature>
<evidence type="ECO:0000256" key="5">
    <source>
        <dbReference type="ARBA" id="ARBA00022692"/>
    </source>
</evidence>